<evidence type="ECO:0000256" key="1">
    <source>
        <dbReference type="SAM" id="Phobius"/>
    </source>
</evidence>
<keyword evidence="1" id="KW-0812">Transmembrane</keyword>
<keyword evidence="2" id="KW-0496">Mitochondrion</keyword>
<feature type="transmembrane region" description="Helical" evidence="1">
    <location>
        <begin position="315"/>
        <end position="336"/>
    </location>
</feature>
<sequence length="595" mass="72625">MCNFLMNRKFSNMYWFEFNNNNSNLPLTYDTLRLCRQEINKIESIRELNLNETNLGTKNNPIKISLNLNSKISNSNSKLLDLDLYESSNNTSVLNNLVNHFNSYLNLILQPINSILELKSNLVSTKLNINHYYIINEKLYITYKDSFLLFNNYNDYLKDLREINNVKYNFIYRNYNITNLNLSNLIDLLFLKLILSIHLVYLKLTNYNRFDYRLKQTDWGFYINNNSNLIENIFSGIKYIWLGLRFWLVGLLLGLSSIYYLMYVRLLPFNKIIFSWILVAMFLYWLISGFVFFVKKYQYSKFTAAIQRFWKRTYIIFWIIEAGTFSVFFYLTLNASSEPVYMYDQIKIYKTHLFSWRWFLIKLLPSVAIILLGYYLQVTLKWNLFNKQNTVILLITLLLLYILWLEFYQFFHILSFFGNINWAFDYDEYIWTLELDTRRTRLANNYIAVCLFAKFWHFVFIFLFWVFFVLRINELGRVRYPLLVANVQNFIIIYIMSWAYMYPWLKFIFRKYLDVPYYWFYLNGRELGLRVFFTDLKLFFYGITNRLFNFDINYIKFEKYPFYYWISSSPLTSYDQYRKFVIRDTIIYNLNSYIL</sequence>
<feature type="transmembrane region" description="Helical" evidence="1">
    <location>
        <begin position="239"/>
        <end position="261"/>
    </location>
</feature>
<name>Q09F02_TETPI</name>
<dbReference type="EMBL" id="DQ927305">
    <property type="protein sequence ID" value="ABI51749.1"/>
    <property type="molecule type" value="Genomic_DNA"/>
</dbReference>
<organism evidence="2">
    <name type="scientific">Tetrahymena pigmentosa</name>
    <dbReference type="NCBI Taxonomy" id="5907"/>
    <lineage>
        <taxon>Eukaryota</taxon>
        <taxon>Sar</taxon>
        <taxon>Alveolata</taxon>
        <taxon>Ciliophora</taxon>
        <taxon>Intramacronucleata</taxon>
        <taxon>Oligohymenophorea</taxon>
        <taxon>Hymenostomatida</taxon>
        <taxon>Tetrahymenina</taxon>
        <taxon>Tetrahymenidae</taxon>
        <taxon>Tetrahymena</taxon>
    </lineage>
</organism>
<feature type="transmembrane region" description="Helical" evidence="1">
    <location>
        <begin position="185"/>
        <end position="204"/>
    </location>
</feature>
<feature type="transmembrane region" description="Helical" evidence="1">
    <location>
        <begin position="482"/>
        <end position="505"/>
    </location>
</feature>
<evidence type="ECO:0000313" key="2">
    <source>
        <dbReference type="EMBL" id="ABI51749.1"/>
    </source>
</evidence>
<protein>
    <submittedName>
        <fullName evidence="2">Ymf68</fullName>
    </submittedName>
</protein>
<dbReference type="AlphaFoldDB" id="Q09F02"/>
<feature type="transmembrane region" description="Helical" evidence="1">
    <location>
        <begin position="390"/>
        <end position="411"/>
    </location>
</feature>
<reference evidence="2" key="1">
    <citation type="journal article" date="2007" name="PLoS ONE">
        <title>Complete mitochondrial genome sequence of three tetrahymena species reveals mutation hot spots and accelerated nonsynonymous substitutions in Ymf genes.</title>
        <authorList>
            <person name="Moradian M.M."/>
            <person name="Beglaryan D."/>
            <person name="Skozylas J.M."/>
            <person name="Kerikorian V."/>
        </authorList>
    </citation>
    <scope>NUCLEOTIDE SEQUENCE</scope>
    <source>
        <strain evidence="2">UM1060</strain>
    </source>
</reference>
<gene>
    <name evidence="2" type="primary">ymf68</name>
</gene>
<geneLocation type="mitochondrion" evidence="2"/>
<dbReference type="RefSeq" id="YP_740840.1">
    <property type="nucleotide sequence ID" value="NC_008339.1"/>
</dbReference>
<accession>Q09F02</accession>
<dbReference type="GeneID" id="4271528"/>
<keyword evidence="1" id="KW-1133">Transmembrane helix</keyword>
<feature type="transmembrane region" description="Helical" evidence="1">
    <location>
        <begin position="356"/>
        <end position="378"/>
    </location>
</feature>
<keyword evidence="1" id="KW-0472">Membrane</keyword>
<proteinExistence type="predicted"/>
<feature type="transmembrane region" description="Helical" evidence="1">
    <location>
        <begin position="446"/>
        <end position="470"/>
    </location>
</feature>
<feature type="transmembrane region" description="Helical" evidence="1">
    <location>
        <begin position="273"/>
        <end position="294"/>
    </location>
</feature>